<dbReference type="AlphaFoldDB" id="A0A9D4UCW4"/>
<feature type="repeat" description="PPR" evidence="3">
    <location>
        <begin position="477"/>
        <end position="507"/>
    </location>
</feature>
<dbReference type="EMBL" id="JABFUD020000019">
    <property type="protein sequence ID" value="KAI5065661.1"/>
    <property type="molecule type" value="Genomic_DNA"/>
</dbReference>
<dbReference type="Proteomes" id="UP000886520">
    <property type="component" value="Chromosome 19"/>
</dbReference>
<organism evidence="4 5">
    <name type="scientific">Adiantum capillus-veneris</name>
    <name type="common">Maidenhair fern</name>
    <dbReference type="NCBI Taxonomy" id="13818"/>
    <lineage>
        <taxon>Eukaryota</taxon>
        <taxon>Viridiplantae</taxon>
        <taxon>Streptophyta</taxon>
        <taxon>Embryophyta</taxon>
        <taxon>Tracheophyta</taxon>
        <taxon>Polypodiopsida</taxon>
        <taxon>Polypodiidae</taxon>
        <taxon>Polypodiales</taxon>
        <taxon>Pteridineae</taxon>
        <taxon>Pteridaceae</taxon>
        <taxon>Vittarioideae</taxon>
        <taxon>Adiantum</taxon>
    </lineage>
</organism>
<feature type="repeat" description="PPR" evidence="3">
    <location>
        <begin position="302"/>
        <end position="336"/>
    </location>
</feature>
<dbReference type="OrthoDB" id="185373at2759"/>
<dbReference type="Pfam" id="PF13041">
    <property type="entry name" value="PPR_2"/>
    <property type="match status" value="1"/>
</dbReference>
<evidence type="ECO:0000256" key="3">
    <source>
        <dbReference type="PROSITE-ProRule" id="PRU00708"/>
    </source>
</evidence>
<sequence length="774" mass="87618">MSVVRQWARKLSRRRIQLLLVRWISVCSLDAHECRCLKHRVSWQGSIMCFERRTQQERGYFPAALLPTSNARLLCSSAVCLNSVESAIHCLTVGHEADPLVNDGIASTKVADSAQVSSQIASIDVHAVEDHQSVPPVEHDLHATDGHNGALQVQENAGMEVENGLPQASVAAETIGNTRVTDEYYRTCKLNDDTKALARRVDLQELTIGLKSDDEEDDLQESLGEISGSSKTALSSEDRQLVEEICTLLDSKGWNVNVEEFMGENYAPRLSHAVVAMVIHRLRRLHVAKSFFEWACRKLGHARYCYHALLWKMGLNKQYDEAWEIVDRMRNTDFQPNETTFCILIKAFGATRNLYLAFTAFKRMNEDGVVAGTHTFTALLSVFFKLQLVDEVHLCYSKMIVDGMNLDIHLFSTLICGFGTMGKMRDAQACFHMMLYCALKPDLSIYYSLILGFCRYNAMHSAMSTFDALQKSGLQPSASTFNVIIKAFCKVGKLEDAMSLFAKMKGRENAQPNQATYNILLQGMFVKEEFQQGIDLFKQMEREGFVDSRSYIYLSNGLRKMKQTQELLEILRGLFDLHGFSNTEVCNALIYNLSHLKAFDEAEQIFRGMVNAETHANIPSYAVMISSYCRAQKVEAAIELLAELRGRDCIPSSFCYTPIISLLLRKNRATEALRYLYEMETLDLGVNLNMYEDLLKVTCKQGMIEDAIKVCDEMMAKRFTVSTATLFELMKCLTKLRSIEFATSCFRKMYEQQAVPDRKEVSQALAVMNLYTAE</sequence>
<evidence type="ECO:0000313" key="5">
    <source>
        <dbReference type="Proteomes" id="UP000886520"/>
    </source>
</evidence>
<dbReference type="Gene3D" id="1.25.40.10">
    <property type="entry name" value="Tetratricopeptide repeat domain"/>
    <property type="match status" value="5"/>
</dbReference>
<evidence type="ECO:0000256" key="1">
    <source>
        <dbReference type="ARBA" id="ARBA00007626"/>
    </source>
</evidence>
<feature type="repeat" description="PPR" evidence="3">
    <location>
        <begin position="513"/>
        <end position="547"/>
    </location>
</feature>
<keyword evidence="2" id="KW-0677">Repeat</keyword>
<accession>A0A9D4UCW4</accession>
<name>A0A9D4UCW4_ADICA</name>
<feature type="repeat" description="PPR" evidence="3">
    <location>
        <begin position="407"/>
        <end position="441"/>
    </location>
</feature>
<proteinExistence type="inferred from homology"/>
<evidence type="ECO:0000256" key="2">
    <source>
        <dbReference type="ARBA" id="ARBA00022737"/>
    </source>
</evidence>
<gene>
    <name evidence="4" type="ORF">GOP47_0020356</name>
</gene>
<dbReference type="InterPro" id="IPR002885">
    <property type="entry name" value="PPR_rpt"/>
</dbReference>
<feature type="repeat" description="PPR" evidence="3">
    <location>
        <begin position="687"/>
        <end position="721"/>
    </location>
</feature>
<dbReference type="PANTHER" id="PTHR47938">
    <property type="entry name" value="RESPIRATORY COMPLEX I CHAPERONE (CIA84), PUTATIVE (AFU_ORTHOLOGUE AFUA_2G06020)-RELATED"/>
    <property type="match status" value="1"/>
</dbReference>
<evidence type="ECO:0000313" key="4">
    <source>
        <dbReference type="EMBL" id="KAI5065661.1"/>
    </source>
</evidence>
<dbReference type="PANTHER" id="PTHR47938:SF49">
    <property type="entry name" value="(WILD MALAYSIAN BANANA) HYPOTHETICAL PROTEIN"/>
    <property type="match status" value="1"/>
</dbReference>
<dbReference type="PROSITE" id="PS51375">
    <property type="entry name" value="PPR"/>
    <property type="match status" value="7"/>
</dbReference>
<reference evidence="4" key="1">
    <citation type="submission" date="2021-01" db="EMBL/GenBank/DDBJ databases">
        <title>Adiantum capillus-veneris genome.</title>
        <authorList>
            <person name="Fang Y."/>
            <person name="Liao Q."/>
        </authorList>
    </citation>
    <scope>NUCLEOTIDE SEQUENCE</scope>
    <source>
        <strain evidence="4">H3</strain>
        <tissue evidence="4">Leaf</tissue>
    </source>
</reference>
<dbReference type="GO" id="GO:0003729">
    <property type="term" value="F:mRNA binding"/>
    <property type="evidence" value="ECO:0007669"/>
    <property type="project" value="TreeGrafter"/>
</dbReference>
<feature type="repeat" description="PPR" evidence="3">
    <location>
        <begin position="442"/>
        <end position="476"/>
    </location>
</feature>
<dbReference type="NCBIfam" id="TIGR00756">
    <property type="entry name" value="PPR"/>
    <property type="match status" value="4"/>
</dbReference>
<comment type="caution">
    <text evidence="4">The sequence shown here is derived from an EMBL/GenBank/DDBJ whole genome shotgun (WGS) entry which is preliminary data.</text>
</comment>
<dbReference type="SUPFAM" id="SSF48452">
    <property type="entry name" value="TPR-like"/>
    <property type="match status" value="1"/>
</dbReference>
<evidence type="ECO:0008006" key="6">
    <source>
        <dbReference type="Google" id="ProtNLM"/>
    </source>
</evidence>
<dbReference type="Pfam" id="PF13812">
    <property type="entry name" value="PPR_3"/>
    <property type="match status" value="2"/>
</dbReference>
<protein>
    <recommendedName>
        <fullName evidence="6">Pentatricopeptide repeat-containing protein</fullName>
    </recommendedName>
</protein>
<feature type="repeat" description="PPR" evidence="3">
    <location>
        <begin position="617"/>
        <end position="651"/>
    </location>
</feature>
<dbReference type="Pfam" id="PF01535">
    <property type="entry name" value="PPR"/>
    <property type="match status" value="3"/>
</dbReference>
<keyword evidence="5" id="KW-1185">Reference proteome</keyword>
<comment type="similarity">
    <text evidence="1">Belongs to the PPR family. P subfamily.</text>
</comment>
<dbReference type="InterPro" id="IPR011990">
    <property type="entry name" value="TPR-like_helical_dom_sf"/>
</dbReference>